<sequence>MGSSGGGNSGGVGVDGLHTKEACDGSLMLANGGGMW</sequence>
<protein>
    <submittedName>
        <fullName evidence="1">Uncharacterized protein</fullName>
    </submittedName>
</protein>
<gene>
    <name evidence="1" type="ORF">TIFTF001_007702</name>
</gene>
<dbReference type="Gramene" id="FCD_00025817-RA">
    <property type="protein sequence ID" value="FCD_00025817-RA:cds"/>
    <property type="gene ID" value="FCD_00025817"/>
</dbReference>
<keyword evidence="2" id="KW-1185">Reference proteome</keyword>
<dbReference type="Proteomes" id="UP001187192">
    <property type="component" value="Unassembled WGS sequence"/>
</dbReference>
<dbReference type="EMBL" id="BTGU01000008">
    <property type="protein sequence ID" value="GMN38461.1"/>
    <property type="molecule type" value="Genomic_DNA"/>
</dbReference>
<name>A0AA88A745_FICCA</name>
<organism evidence="1 2">
    <name type="scientific">Ficus carica</name>
    <name type="common">Common fig</name>
    <dbReference type="NCBI Taxonomy" id="3494"/>
    <lineage>
        <taxon>Eukaryota</taxon>
        <taxon>Viridiplantae</taxon>
        <taxon>Streptophyta</taxon>
        <taxon>Embryophyta</taxon>
        <taxon>Tracheophyta</taxon>
        <taxon>Spermatophyta</taxon>
        <taxon>Magnoliopsida</taxon>
        <taxon>eudicotyledons</taxon>
        <taxon>Gunneridae</taxon>
        <taxon>Pentapetalae</taxon>
        <taxon>rosids</taxon>
        <taxon>fabids</taxon>
        <taxon>Rosales</taxon>
        <taxon>Moraceae</taxon>
        <taxon>Ficeae</taxon>
        <taxon>Ficus</taxon>
    </lineage>
</organism>
<comment type="caution">
    <text evidence="1">The sequence shown here is derived from an EMBL/GenBank/DDBJ whole genome shotgun (WGS) entry which is preliminary data.</text>
</comment>
<evidence type="ECO:0000313" key="2">
    <source>
        <dbReference type="Proteomes" id="UP001187192"/>
    </source>
</evidence>
<accession>A0AA88A745</accession>
<proteinExistence type="predicted"/>
<evidence type="ECO:0000313" key="1">
    <source>
        <dbReference type="EMBL" id="GMN38461.1"/>
    </source>
</evidence>
<reference evidence="1" key="1">
    <citation type="submission" date="2023-07" db="EMBL/GenBank/DDBJ databases">
        <title>draft genome sequence of fig (Ficus carica).</title>
        <authorList>
            <person name="Takahashi T."/>
            <person name="Nishimura K."/>
        </authorList>
    </citation>
    <scope>NUCLEOTIDE SEQUENCE</scope>
</reference>
<dbReference type="AlphaFoldDB" id="A0AA88A745"/>